<organism evidence="2 3">
    <name type="scientific">Armillaria solidipes</name>
    <dbReference type="NCBI Taxonomy" id="1076256"/>
    <lineage>
        <taxon>Eukaryota</taxon>
        <taxon>Fungi</taxon>
        <taxon>Dikarya</taxon>
        <taxon>Basidiomycota</taxon>
        <taxon>Agaricomycotina</taxon>
        <taxon>Agaricomycetes</taxon>
        <taxon>Agaricomycetidae</taxon>
        <taxon>Agaricales</taxon>
        <taxon>Marasmiineae</taxon>
        <taxon>Physalacriaceae</taxon>
        <taxon>Armillaria</taxon>
    </lineage>
</organism>
<keyword evidence="3" id="KW-1185">Reference proteome</keyword>
<name>A0A2H3C6L2_9AGAR</name>
<dbReference type="EMBL" id="KZ293415">
    <property type="protein sequence ID" value="PBK78705.1"/>
    <property type="molecule type" value="Genomic_DNA"/>
</dbReference>
<evidence type="ECO:0000256" key="1">
    <source>
        <dbReference type="SAM" id="MobiDB-lite"/>
    </source>
</evidence>
<proteinExistence type="predicted"/>
<sequence length="227" mass="24952">MKRTTDDGDSTIEHHDDDDDYGGRWVYAEKRNGPYRRAGDVERDGGEKIGTPTPNDSNDEHALLGIEGGPEVATNAPEITDVRHFARQPLPAPPTTNIGLPRSSQSLHSSRSHASPLIWVGEHDPAACQSPRCPRRWPSHHHPDLTTPVLDVGESNDDVLSHLGPRRLHQNGHQQLPAPLSHPTDVLSYSSPRKLLASTYRDPILPSTIPALPAVDTQTHRAQYMGT</sequence>
<feature type="region of interest" description="Disordered" evidence="1">
    <location>
        <begin position="1"/>
        <end position="60"/>
    </location>
</feature>
<evidence type="ECO:0000313" key="3">
    <source>
        <dbReference type="Proteomes" id="UP000218334"/>
    </source>
</evidence>
<gene>
    <name evidence="2" type="ORF">ARMSODRAFT_1011248</name>
</gene>
<feature type="compositionally biased region" description="Basic and acidic residues" evidence="1">
    <location>
        <begin position="27"/>
        <end position="47"/>
    </location>
</feature>
<accession>A0A2H3C6L2</accession>
<protein>
    <submittedName>
        <fullName evidence="2">Uncharacterized protein</fullName>
    </submittedName>
</protein>
<evidence type="ECO:0000313" key="2">
    <source>
        <dbReference type="EMBL" id="PBK78705.1"/>
    </source>
</evidence>
<dbReference type="AlphaFoldDB" id="A0A2H3C6L2"/>
<dbReference type="Proteomes" id="UP000218334">
    <property type="component" value="Unassembled WGS sequence"/>
</dbReference>
<reference evidence="3" key="1">
    <citation type="journal article" date="2017" name="Nat. Ecol. Evol.">
        <title>Genome expansion and lineage-specific genetic innovations in the forest pathogenic fungi Armillaria.</title>
        <authorList>
            <person name="Sipos G."/>
            <person name="Prasanna A.N."/>
            <person name="Walter M.C."/>
            <person name="O'Connor E."/>
            <person name="Balint B."/>
            <person name="Krizsan K."/>
            <person name="Kiss B."/>
            <person name="Hess J."/>
            <person name="Varga T."/>
            <person name="Slot J."/>
            <person name="Riley R."/>
            <person name="Boka B."/>
            <person name="Rigling D."/>
            <person name="Barry K."/>
            <person name="Lee J."/>
            <person name="Mihaltcheva S."/>
            <person name="LaButti K."/>
            <person name="Lipzen A."/>
            <person name="Waldron R."/>
            <person name="Moloney N.M."/>
            <person name="Sperisen C."/>
            <person name="Kredics L."/>
            <person name="Vagvoelgyi C."/>
            <person name="Patrignani A."/>
            <person name="Fitzpatrick D."/>
            <person name="Nagy I."/>
            <person name="Doyle S."/>
            <person name="Anderson J.B."/>
            <person name="Grigoriev I.V."/>
            <person name="Gueldener U."/>
            <person name="Muensterkoetter M."/>
            <person name="Nagy L.G."/>
        </authorList>
    </citation>
    <scope>NUCLEOTIDE SEQUENCE [LARGE SCALE GENOMIC DNA]</scope>
    <source>
        <strain evidence="3">28-4</strain>
    </source>
</reference>
<feature type="compositionally biased region" description="Basic and acidic residues" evidence="1">
    <location>
        <begin position="1"/>
        <end position="15"/>
    </location>
</feature>